<dbReference type="VEuPathDB" id="FungiDB:KRP23_8661"/>
<feature type="transmembrane region" description="Helical" evidence="6">
    <location>
        <begin position="257"/>
        <end position="276"/>
    </location>
</feature>
<dbReference type="OMA" id="CGGAAYW"/>
<dbReference type="HOGENOM" id="CLU_336026_0_0_1"/>
<accession>H3HAP5</accession>
<keyword evidence="2 6" id="KW-0812">Transmembrane</keyword>
<keyword evidence="4 6" id="KW-0472">Membrane</keyword>
<dbReference type="InParanoid" id="H3HAP5"/>
<evidence type="ECO:0000313" key="8">
    <source>
        <dbReference type="EnsemblProtists" id="Phyra93325"/>
    </source>
</evidence>
<evidence type="ECO:0000256" key="7">
    <source>
        <dbReference type="SAM" id="SignalP"/>
    </source>
</evidence>
<dbReference type="PANTHER" id="PTHR14255">
    <property type="entry name" value="CEREBLON"/>
    <property type="match status" value="1"/>
</dbReference>
<feature type="transmembrane region" description="Helical" evidence="6">
    <location>
        <begin position="656"/>
        <end position="680"/>
    </location>
</feature>
<feature type="transmembrane region" description="Helical" evidence="6">
    <location>
        <begin position="773"/>
        <end position="796"/>
    </location>
</feature>
<dbReference type="VEuPathDB" id="FungiDB:KRP23_8660"/>
<feature type="transmembrane region" description="Helical" evidence="6">
    <location>
        <begin position="631"/>
        <end position="650"/>
    </location>
</feature>
<feature type="transmembrane region" description="Helical" evidence="6">
    <location>
        <begin position="510"/>
        <end position="530"/>
    </location>
</feature>
<dbReference type="Proteomes" id="UP000005238">
    <property type="component" value="Unassembled WGS sequence"/>
</dbReference>
<feature type="transmembrane region" description="Helical" evidence="6">
    <location>
        <begin position="118"/>
        <end position="136"/>
    </location>
</feature>
<feature type="transmembrane region" description="Helical" evidence="6">
    <location>
        <begin position="41"/>
        <end position="74"/>
    </location>
</feature>
<dbReference type="STRING" id="164328.H3HAP5"/>
<dbReference type="EnsemblProtists" id="Phyra93325">
    <property type="protein sequence ID" value="Phyra93325"/>
    <property type="gene ID" value="Phyra93325"/>
</dbReference>
<feature type="compositionally biased region" description="Polar residues" evidence="5">
    <location>
        <begin position="200"/>
        <end position="211"/>
    </location>
</feature>
<feature type="transmembrane region" description="Helical" evidence="6">
    <location>
        <begin position="305"/>
        <end position="329"/>
    </location>
</feature>
<proteinExistence type="predicted"/>
<organism evidence="8 9">
    <name type="scientific">Phytophthora ramorum</name>
    <name type="common">Sudden oak death agent</name>
    <dbReference type="NCBI Taxonomy" id="164328"/>
    <lineage>
        <taxon>Eukaryota</taxon>
        <taxon>Sar</taxon>
        <taxon>Stramenopiles</taxon>
        <taxon>Oomycota</taxon>
        <taxon>Peronosporomycetes</taxon>
        <taxon>Peronosporales</taxon>
        <taxon>Peronosporaceae</taxon>
        <taxon>Phytophthora</taxon>
    </lineage>
</organism>
<dbReference type="VEuPathDB" id="FungiDB:KRP22_9721"/>
<feature type="transmembrane region" description="Helical" evidence="6">
    <location>
        <begin position="708"/>
        <end position="731"/>
    </location>
</feature>
<keyword evidence="3 6" id="KW-1133">Transmembrane helix</keyword>
<feature type="transmembrane region" description="Helical" evidence="6">
    <location>
        <begin position="542"/>
        <end position="565"/>
    </location>
</feature>
<feature type="transmembrane region" description="Helical" evidence="6">
    <location>
        <begin position="373"/>
        <end position="396"/>
    </location>
</feature>
<evidence type="ECO:0000256" key="4">
    <source>
        <dbReference type="ARBA" id="ARBA00023136"/>
    </source>
</evidence>
<dbReference type="GO" id="GO:0043161">
    <property type="term" value="P:proteasome-mediated ubiquitin-dependent protein catabolic process"/>
    <property type="evidence" value="ECO:0000318"/>
    <property type="project" value="GO_Central"/>
</dbReference>
<feature type="chain" id="PRO_5003588355" description="Membrane transporter protein" evidence="7">
    <location>
        <begin position="26"/>
        <end position="842"/>
    </location>
</feature>
<evidence type="ECO:0000256" key="1">
    <source>
        <dbReference type="ARBA" id="ARBA00004141"/>
    </source>
</evidence>
<evidence type="ECO:0000256" key="6">
    <source>
        <dbReference type="SAM" id="Phobius"/>
    </source>
</evidence>
<comment type="subcellular location">
    <subcellularLocation>
        <location evidence="1">Membrane</location>
        <topology evidence="1">Multi-pass membrane protein</topology>
    </subcellularLocation>
</comment>
<protein>
    <recommendedName>
        <fullName evidence="10">Membrane transporter protein</fullName>
    </recommendedName>
</protein>
<keyword evidence="7" id="KW-0732">Signal</keyword>
<dbReference type="VEuPathDB" id="FungiDB:KRP22_9722"/>
<dbReference type="Pfam" id="PF01925">
    <property type="entry name" value="TauE"/>
    <property type="match status" value="3"/>
</dbReference>
<evidence type="ECO:0000256" key="5">
    <source>
        <dbReference type="SAM" id="MobiDB-lite"/>
    </source>
</evidence>
<sequence length="842" mass="88482">MGFMSVARRATFVFVVLAALASANSSDDDDDVPSISEMDTYDALAIAFMVIGLAVSSAGGVGGGVIMVPAMVLIMSFDIKRATPISNMAILGGAVANAWFNMRKRHPTVDRPLIDPELALGMIPVVIGGTVLGALINKLIPSYVLSLLFVVVLAVGGSRTLLKGIRLHKKEVAKTKEAEIAAHETSTPVTAGKGEEKRLSTSASTGDEAGSTGSLAQILEKERHFAWAPHIAIMICYLGVVAASIGDASVDCGGAAYWVILLIEIPWVAVFVVYTSRYLHKVYLRKAAVNYQYVEGDIRWTEKTVVYFPLGCAVAGIVAGMFGVGGGIITGPIMIELGIVPEVASSTTALMILYSSAAATAKFAVFKMIAWDWAALLCAVAFVVTSVSQVVILGFVRRTGRQSIIVLCIATAVLIGAVIMTYQAIKSTVDDAGDHFSADIFAASSDASSSKRSSDGVPELRSISSFDTYDALALVFIALGLAISAAGGVGGGTILVPAMILIMGFDIKRATPISNLAIVGGAVANAWFNIRKRHPAVDRPLIDSDLALSMIPLVMGGAVVGTILAKLLPSYLLSLLFVVVLVLGGIKMHRAEMKSCKVQEIAPAPTAEEQRAAAYAAITERERHFSLPKQGVIILCYLGIVAASIGGAAVTCGGAAYWVLLVMEVPWIVGFGVCTAAYLFRQHGRKVSVNYVFAAGDIHWTRKTVVRFPLACGGAGLIAGLFGVGGGIVTGPLMIEMGIVPEVASATTALMVLYSSAAATAKFAVFNMIAWDWAMLLCALAFIVTAVSQVVILGFVRRTGRQSVIVLCIGATICIGAVLMTYQAIKSTIKHAGEPFEVNVCR</sequence>
<reference evidence="8" key="2">
    <citation type="submission" date="2015-06" db="UniProtKB">
        <authorList>
            <consortium name="EnsemblProtists"/>
        </authorList>
    </citation>
    <scope>IDENTIFICATION</scope>
    <source>
        <strain evidence="8">Pr102</strain>
    </source>
</reference>
<evidence type="ECO:0000256" key="2">
    <source>
        <dbReference type="ARBA" id="ARBA00022692"/>
    </source>
</evidence>
<dbReference type="PANTHER" id="PTHR14255:SF3">
    <property type="entry name" value="SULFITE EXPORTER TAUE_SAFE FAMILY PROTEIN 5-RELATED"/>
    <property type="match status" value="1"/>
</dbReference>
<feature type="transmembrane region" description="Helical" evidence="6">
    <location>
        <begin position="225"/>
        <end position="245"/>
    </location>
</feature>
<evidence type="ECO:0008006" key="10">
    <source>
        <dbReference type="Google" id="ProtNLM"/>
    </source>
</evidence>
<feature type="region of interest" description="Disordered" evidence="5">
    <location>
        <begin position="184"/>
        <end position="211"/>
    </location>
</feature>
<dbReference type="AlphaFoldDB" id="H3HAP5"/>
<feature type="transmembrane region" description="Helical" evidence="6">
    <location>
        <begin position="802"/>
        <end position="822"/>
    </location>
</feature>
<keyword evidence="9" id="KW-1185">Reference proteome</keyword>
<dbReference type="EMBL" id="DS565998">
    <property type="status" value="NOT_ANNOTATED_CDS"/>
    <property type="molecule type" value="Genomic_DNA"/>
</dbReference>
<feature type="transmembrane region" description="Helical" evidence="6">
    <location>
        <begin position="142"/>
        <end position="162"/>
    </location>
</feature>
<reference evidence="9" key="1">
    <citation type="journal article" date="2006" name="Science">
        <title>Phytophthora genome sequences uncover evolutionary origins and mechanisms of pathogenesis.</title>
        <authorList>
            <person name="Tyler B.M."/>
            <person name="Tripathy S."/>
            <person name="Zhang X."/>
            <person name="Dehal P."/>
            <person name="Jiang R.H."/>
            <person name="Aerts A."/>
            <person name="Arredondo F.D."/>
            <person name="Baxter L."/>
            <person name="Bensasson D."/>
            <person name="Beynon J.L."/>
            <person name="Chapman J."/>
            <person name="Damasceno C.M."/>
            <person name="Dorrance A.E."/>
            <person name="Dou D."/>
            <person name="Dickerman A.W."/>
            <person name="Dubchak I.L."/>
            <person name="Garbelotto M."/>
            <person name="Gijzen M."/>
            <person name="Gordon S.G."/>
            <person name="Govers F."/>
            <person name="Grunwald N.J."/>
            <person name="Huang W."/>
            <person name="Ivors K.L."/>
            <person name="Jones R.W."/>
            <person name="Kamoun S."/>
            <person name="Krampis K."/>
            <person name="Lamour K.H."/>
            <person name="Lee M.K."/>
            <person name="McDonald W.H."/>
            <person name="Medina M."/>
            <person name="Meijer H.J."/>
            <person name="Nordberg E.K."/>
            <person name="Maclean D.J."/>
            <person name="Ospina-Giraldo M.D."/>
            <person name="Morris P.F."/>
            <person name="Phuntumart V."/>
            <person name="Putnam N.H."/>
            <person name="Rash S."/>
            <person name="Rose J.K."/>
            <person name="Sakihama Y."/>
            <person name="Salamov A.A."/>
            <person name="Savidor A."/>
            <person name="Scheuring C.F."/>
            <person name="Smith B.M."/>
            <person name="Sobral B.W."/>
            <person name="Terry A."/>
            <person name="Torto-Alalibo T.A."/>
            <person name="Win J."/>
            <person name="Xu Z."/>
            <person name="Zhang H."/>
            <person name="Grigoriev I.V."/>
            <person name="Rokhsar D.S."/>
            <person name="Boore J.L."/>
        </authorList>
    </citation>
    <scope>NUCLEOTIDE SEQUENCE [LARGE SCALE GENOMIC DNA]</scope>
    <source>
        <strain evidence="9">Pr102</strain>
    </source>
</reference>
<feature type="signal peptide" evidence="7">
    <location>
        <begin position="1"/>
        <end position="25"/>
    </location>
</feature>
<feature type="transmembrane region" description="Helical" evidence="6">
    <location>
        <begin position="402"/>
        <end position="422"/>
    </location>
</feature>
<dbReference type="InterPro" id="IPR002781">
    <property type="entry name" value="TM_pro_TauE-like"/>
</dbReference>
<dbReference type="GO" id="GO:0031464">
    <property type="term" value="C:Cul4A-RING E3 ubiquitin ligase complex"/>
    <property type="evidence" value="ECO:0000318"/>
    <property type="project" value="GO_Central"/>
</dbReference>
<evidence type="ECO:0000256" key="3">
    <source>
        <dbReference type="ARBA" id="ARBA00022989"/>
    </source>
</evidence>
<evidence type="ECO:0000313" key="9">
    <source>
        <dbReference type="Proteomes" id="UP000005238"/>
    </source>
</evidence>
<dbReference type="eggNOG" id="ENOG502SKK4">
    <property type="taxonomic scope" value="Eukaryota"/>
</dbReference>
<name>H3HAP5_PHYRM</name>
<feature type="transmembrane region" description="Helical" evidence="6">
    <location>
        <begin position="471"/>
        <end position="504"/>
    </location>
</feature>
<dbReference type="GO" id="GO:0016020">
    <property type="term" value="C:membrane"/>
    <property type="evidence" value="ECO:0007669"/>
    <property type="project" value="UniProtKB-SubCell"/>
</dbReference>